<dbReference type="GO" id="GO:0016301">
    <property type="term" value="F:kinase activity"/>
    <property type="evidence" value="ECO:0007669"/>
    <property type="project" value="UniProtKB-KW"/>
</dbReference>
<protein>
    <submittedName>
        <fullName evidence="5">Ribokinase</fullName>
    </submittedName>
</protein>
<dbReference type="Proteomes" id="UP000017700">
    <property type="component" value="Chromosome"/>
</dbReference>
<evidence type="ECO:0000313" key="6">
    <source>
        <dbReference type="Proteomes" id="UP000017700"/>
    </source>
</evidence>
<dbReference type="OrthoDB" id="9792663at2"/>
<dbReference type="InterPro" id="IPR002173">
    <property type="entry name" value="Carboh/pur_kinase_PfkB_CS"/>
</dbReference>
<organism evidence="5 6">
    <name type="scientific">Serratia sp. (strain ATCC 39006)</name>
    <name type="common">Prodigiosinella confusarubida</name>
    <dbReference type="NCBI Taxonomy" id="104623"/>
    <lineage>
        <taxon>Bacteria</taxon>
        <taxon>Pseudomonadati</taxon>
        <taxon>Pseudomonadota</taxon>
        <taxon>Gammaproteobacteria</taxon>
        <taxon>Enterobacterales</taxon>
        <taxon>Pectobacteriaceae</taxon>
        <taxon>Prodigiosinella</taxon>
    </lineage>
</organism>
<reference evidence="4 7" key="3">
    <citation type="submission" date="2017-11" db="EMBL/GenBank/DDBJ databases">
        <title>Complete genome sequence of Serratia sp. ATCC 39006 LacA.</title>
        <authorList>
            <person name="Hampton H.G."/>
            <person name="Jackson S.A."/>
            <person name="Jauregui R."/>
            <person name="Poulter G.T.M."/>
            <person name="Salmond G.P.C."/>
            <person name="Fineran P.C."/>
        </authorList>
    </citation>
    <scope>NUCLEOTIDE SEQUENCE [LARGE SCALE GENOMIC DNA]</scope>
    <source>
        <strain evidence="4 7">ATCC 39006</strain>
    </source>
</reference>
<dbReference type="PANTHER" id="PTHR10584">
    <property type="entry name" value="SUGAR KINASE"/>
    <property type="match status" value="1"/>
</dbReference>
<dbReference type="PANTHER" id="PTHR10584:SF166">
    <property type="entry name" value="RIBOKINASE"/>
    <property type="match status" value="1"/>
</dbReference>
<dbReference type="Gene3D" id="3.40.1190.20">
    <property type="match status" value="1"/>
</dbReference>
<keyword evidence="1" id="KW-0808">Transferase</keyword>
<reference evidence="5" key="2">
    <citation type="submission" date="2013-09" db="EMBL/GenBank/DDBJ databases">
        <authorList>
            <person name="Wang G."/>
            <person name="Yang Y."/>
            <person name="Su Y."/>
        </authorList>
    </citation>
    <scope>NUCLEOTIDE SEQUENCE</scope>
    <source>
        <strain evidence="5">ATCC 39006</strain>
    </source>
</reference>
<evidence type="ECO:0000313" key="5">
    <source>
        <dbReference type="EMBL" id="AUH02693.1"/>
    </source>
</evidence>
<dbReference type="EMBL" id="CP025084">
    <property type="protein sequence ID" value="AUH02693.1"/>
    <property type="molecule type" value="Genomic_DNA"/>
</dbReference>
<dbReference type="AlphaFoldDB" id="A0A2I5TDR1"/>
<gene>
    <name evidence="4" type="ORF">CWC46_00195</name>
    <name evidence="5" type="ORF">Ser39006_000195</name>
</gene>
<dbReference type="KEGG" id="sera:Ser39006_000195"/>
<dbReference type="InterPro" id="IPR029056">
    <property type="entry name" value="Ribokinase-like"/>
</dbReference>
<keyword evidence="2 5" id="KW-0418">Kinase</keyword>
<dbReference type="InterPro" id="IPR011611">
    <property type="entry name" value="PfkB_dom"/>
</dbReference>
<keyword evidence="6" id="KW-1185">Reference proteome</keyword>
<evidence type="ECO:0000256" key="2">
    <source>
        <dbReference type="ARBA" id="ARBA00022777"/>
    </source>
</evidence>
<evidence type="ECO:0000259" key="3">
    <source>
        <dbReference type="Pfam" id="PF00294"/>
    </source>
</evidence>
<feature type="domain" description="Carbohydrate kinase PfkB" evidence="3">
    <location>
        <begin position="10"/>
        <end position="295"/>
    </location>
</feature>
<reference evidence="5 6" key="1">
    <citation type="journal article" date="2013" name="Genome Announc.">
        <title>Draft genome sequence of Serratia sp. strain ATCC 39006, a model bacterium for analysis of the biosynthesis and regulation of prodigiosin, a carbapenem, and gas vesicles.</title>
        <authorList>
            <person name="Fineran P.C."/>
            <person name="Iglesias Cans M.C."/>
            <person name="Ramsay J.P."/>
            <person name="Wilf N.M."/>
            <person name="Cossyleon D."/>
            <person name="McNeil M.B."/>
            <person name="Williamson N.R."/>
            <person name="Monson R.E."/>
            <person name="Becher S.A."/>
            <person name="Stanton J.A."/>
            <person name="Brugger K."/>
            <person name="Brown S.D."/>
            <person name="Salmond G.P."/>
        </authorList>
    </citation>
    <scope>NUCLEOTIDE SEQUENCE [LARGE SCALE GENOMIC DNA]</scope>
    <source>
        <strain evidence="5">ATCC 39006</strain>
        <strain evidence="6">ATCC 39006 / SC 11482</strain>
    </source>
</reference>
<dbReference type="RefSeq" id="WP_021014213.1">
    <property type="nucleotide sequence ID" value="NZ_CP025084.1"/>
</dbReference>
<dbReference type="EMBL" id="CP025085">
    <property type="protein sequence ID" value="AUG98378.1"/>
    <property type="molecule type" value="Genomic_DNA"/>
</dbReference>
<dbReference type="Proteomes" id="UP000233778">
    <property type="component" value="Chromosome"/>
</dbReference>
<evidence type="ECO:0000313" key="7">
    <source>
        <dbReference type="Proteomes" id="UP000233778"/>
    </source>
</evidence>
<accession>A0A2I5TDR1</accession>
<sequence length="315" mass="33735">MSIFQAKVPVVAIGGAVCDMVLSVERLPFSGEDIEAEDGGRQVGGCAFNVTRALCQLQVPVINGMPVGNGHWGQMVEQAMTKLGLPVLLRNQEKDNGWCLALAERDGNDRAFVSITGCESIWTPELLQLLSPPENALIYASGYELAGETGAALREWLLNQPQRKVIDPGPRIADIPATFFQALPGTNTLLTLNRDETRYLCGEGDTVAQASHYAKQNRLWLICRLDKAGAWICPPDAAAQEVPAYKVDVVDTIGAGDAHCGGLLAGLAADWSLHDAVDLANRVAACVVASQGAAGAPDWKELQQRFPDVHTNPGR</sequence>
<dbReference type="STRING" id="104623.Ser39006_00941"/>
<dbReference type="GO" id="GO:0005829">
    <property type="term" value="C:cytosol"/>
    <property type="evidence" value="ECO:0007669"/>
    <property type="project" value="TreeGrafter"/>
</dbReference>
<proteinExistence type="predicted"/>
<dbReference type="Pfam" id="PF00294">
    <property type="entry name" value="PfkB"/>
    <property type="match status" value="1"/>
</dbReference>
<name>A0A2I5TDR1_SERS3</name>
<reference evidence="5" key="4">
    <citation type="submission" date="2017-11" db="EMBL/GenBank/DDBJ databases">
        <title>Complete genome sequence of Serratia sp. ATCC 39006.</title>
        <authorList>
            <person name="Hampton H.G."/>
            <person name="Jackson S.A."/>
            <person name="Jauregui R."/>
            <person name="Poulter G.T.M."/>
            <person name="Salmond G.P.C."/>
            <person name="Fineran P.C."/>
        </authorList>
    </citation>
    <scope>NUCLEOTIDE SEQUENCE</scope>
    <source>
        <strain evidence="5">ATCC 39006</strain>
    </source>
</reference>
<evidence type="ECO:0000313" key="4">
    <source>
        <dbReference type="EMBL" id="AUG98378.1"/>
    </source>
</evidence>
<dbReference type="KEGG" id="serq:CWC46_00195"/>
<dbReference type="SUPFAM" id="SSF53613">
    <property type="entry name" value="Ribokinase-like"/>
    <property type="match status" value="1"/>
</dbReference>
<evidence type="ECO:0000256" key="1">
    <source>
        <dbReference type="ARBA" id="ARBA00022679"/>
    </source>
</evidence>
<dbReference type="PROSITE" id="PS00584">
    <property type="entry name" value="PFKB_KINASES_2"/>
    <property type="match status" value="1"/>
</dbReference>